<organism evidence="2 3">
    <name type="scientific">Sediminicola luteus</name>
    <dbReference type="NCBI Taxonomy" id="319238"/>
    <lineage>
        <taxon>Bacteria</taxon>
        <taxon>Pseudomonadati</taxon>
        <taxon>Bacteroidota</taxon>
        <taxon>Flavobacteriia</taxon>
        <taxon>Flavobacteriales</taxon>
        <taxon>Flavobacteriaceae</taxon>
        <taxon>Sediminicola</taxon>
    </lineage>
</organism>
<dbReference type="EMBL" id="JBEWYP010000005">
    <property type="protein sequence ID" value="MET7029735.1"/>
    <property type="molecule type" value="Genomic_DNA"/>
</dbReference>
<dbReference type="RefSeq" id="WP_354618546.1">
    <property type="nucleotide sequence ID" value="NZ_JBEWYP010000005.1"/>
</dbReference>
<feature type="region of interest" description="Disordered" evidence="1">
    <location>
        <begin position="29"/>
        <end position="49"/>
    </location>
</feature>
<keyword evidence="3" id="KW-1185">Reference proteome</keyword>
<evidence type="ECO:0000313" key="3">
    <source>
        <dbReference type="Proteomes" id="UP001549773"/>
    </source>
</evidence>
<protein>
    <recommendedName>
        <fullName evidence="4">YtxH domain-containing protein</fullName>
    </recommendedName>
</protein>
<dbReference type="PROSITE" id="PS51257">
    <property type="entry name" value="PROKAR_LIPOPROTEIN"/>
    <property type="match status" value="1"/>
</dbReference>
<name>A0ABV2TY22_9FLAO</name>
<sequence length="70" mass="7709">MRKTVFGLVMVASLVFGISGCREEKKEVEDRDTIERASEEAGDGVDRAAEEVKGAYKDVKEEVDGQTDDN</sequence>
<reference evidence="2 3" key="1">
    <citation type="submission" date="2024-07" db="EMBL/GenBank/DDBJ databases">
        <title>The genome sequence of type strain Sediminicola luteus GDMCC 1.2596T.</title>
        <authorList>
            <person name="Liu Y."/>
        </authorList>
    </citation>
    <scope>NUCLEOTIDE SEQUENCE [LARGE SCALE GENOMIC DNA]</scope>
    <source>
        <strain evidence="2 3">GDMCC 1.2596</strain>
    </source>
</reference>
<dbReference type="Proteomes" id="UP001549773">
    <property type="component" value="Unassembled WGS sequence"/>
</dbReference>
<proteinExistence type="predicted"/>
<evidence type="ECO:0008006" key="4">
    <source>
        <dbReference type="Google" id="ProtNLM"/>
    </source>
</evidence>
<gene>
    <name evidence="2" type="ORF">ABXZ32_10020</name>
</gene>
<evidence type="ECO:0000256" key="1">
    <source>
        <dbReference type="SAM" id="MobiDB-lite"/>
    </source>
</evidence>
<evidence type="ECO:0000313" key="2">
    <source>
        <dbReference type="EMBL" id="MET7029735.1"/>
    </source>
</evidence>
<comment type="caution">
    <text evidence="2">The sequence shown here is derived from an EMBL/GenBank/DDBJ whole genome shotgun (WGS) entry which is preliminary data.</text>
</comment>
<accession>A0ABV2TY22</accession>